<organism evidence="1 2">
    <name type="scientific">Aureobasidium pullulans</name>
    <name type="common">Black yeast</name>
    <name type="synonym">Pullularia pullulans</name>
    <dbReference type="NCBI Taxonomy" id="5580"/>
    <lineage>
        <taxon>Eukaryota</taxon>
        <taxon>Fungi</taxon>
        <taxon>Dikarya</taxon>
        <taxon>Ascomycota</taxon>
        <taxon>Pezizomycotina</taxon>
        <taxon>Dothideomycetes</taxon>
        <taxon>Dothideomycetidae</taxon>
        <taxon>Dothideales</taxon>
        <taxon>Saccotheciaceae</taxon>
        <taxon>Aureobasidium</taxon>
    </lineage>
</organism>
<evidence type="ECO:0000313" key="1">
    <source>
        <dbReference type="EMBL" id="THX34903.1"/>
    </source>
</evidence>
<evidence type="ECO:0000313" key="2">
    <source>
        <dbReference type="Proteomes" id="UP000308953"/>
    </source>
</evidence>
<protein>
    <submittedName>
        <fullName evidence="1">Uncharacterized protein</fullName>
    </submittedName>
</protein>
<proteinExistence type="predicted"/>
<accession>A0A4S9EMK0</accession>
<name>A0A4S9EMK0_AURPU</name>
<gene>
    <name evidence="1" type="ORF">D6D10_07416</name>
</gene>
<dbReference type="AlphaFoldDB" id="A0A4S9EMK0"/>
<sequence>MSKSTFWLEVAQPSSRWCHRTADLTSRRHVRRSILRHATVTYAPAIKGIVYPTIALSSLQQLRKTFYDTIFDYSKTNTTPTKDMFRNDLGEESQPFDSGYKKHHHRHSRITRWKQRRYHQVCPTGSASSLFSEYKLHVENVSVWPSRPRRSCPPRRPHRLCSRLIERPLTTTPNTQAAVPQKSLFLVLRPTTAVDCFRPLIRPPRQQRR</sequence>
<dbReference type="Proteomes" id="UP000308953">
    <property type="component" value="Unassembled WGS sequence"/>
</dbReference>
<dbReference type="EMBL" id="QZAV01000212">
    <property type="protein sequence ID" value="THX34903.1"/>
    <property type="molecule type" value="Genomic_DNA"/>
</dbReference>
<reference evidence="1 2" key="1">
    <citation type="submission" date="2018-10" db="EMBL/GenBank/DDBJ databases">
        <title>Fifty Aureobasidium pullulans genomes reveal a recombining polyextremotolerant generalist.</title>
        <authorList>
            <person name="Gostincar C."/>
            <person name="Turk M."/>
            <person name="Zajc J."/>
            <person name="Gunde-Cimerman N."/>
        </authorList>
    </citation>
    <scope>NUCLEOTIDE SEQUENCE [LARGE SCALE GENOMIC DNA]</scope>
    <source>
        <strain evidence="1 2">EXF-9785</strain>
    </source>
</reference>
<comment type="caution">
    <text evidence="1">The sequence shown here is derived from an EMBL/GenBank/DDBJ whole genome shotgun (WGS) entry which is preliminary data.</text>
</comment>